<evidence type="ECO:0000256" key="2">
    <source>
        <dbReference type="ARBA" id="ARBA00022884"/>
    </source>
</evidence>
<organism evidence="5 6">
    <name type="scientific">Candidatus Falkowbacteria bacterium RIFOXYC2_FULL_48_21</name>
    <dbReference type="NCBI Taxonomy" id="1798005"/>
    <lineage>
        <taxon>Bacteria</taxon>
        <taxon>Candidatus Falkowiibacteriota</taxon>
    </lineage>
</organism>
<evidence type="ECO:0000259" key="4">
    <source>
        <dbReference type="PROSITE" id="PS50886"/>
    </source>
</evidence>
<dbReference type="PROSITE" id="PS50886">
    <property type="entry name" value="TRBD"/>
    <property type="match status" value="1"/>
</dbReference>
<dbReference type="InterPro" id="IPR012340">
    <property type="entry name" value="NA-bd_OB-fold"/>
</dbReference>
<keyword evidence="1 3" id="KW-0820">tRNA-binding</keyword>
<evidence type="ECO:0000256" key="3">
    <source>
        <dbReference type="PROSITE-ProRule" id="PRU00209"/>
    </source>
</evidence>
<keyword evidence="2 3" id="KW-0694">RNA-binding</keyword>
<gene>
    <name evidence="5" type="ORF">A2482_00300</name>
</gene>
<proteinExistence type="predicted"/>
<accession>A0A1F5TCF2</accession>
<dbReference type="NCBIfam" id="NF007494">
    <property type="entry name" value="PRK10089.1-3"/>
    <property type="match status" value="1"/>
</dbReference>
<dbReference type="NCBIfam" id="NF007493">
    <property type="entry name" value="PRK10089.1-2"/>
    <property type="match status" value="1"/>
</dbReference>
<dbReference type="InterPro" id="IPR002547">
    <property type="entry name" value="tRNA-bd_dom"/>
</dbReference>
<dbReference type="SUPFAM" id="SSF50249">
    <property type="entry name" value="Nucleic acid-binding proteins"/>
    <property type="match status" value="1"/>
</dbReference>
<dbReference type="Gene3D" id="2.40.50.140">
    <property type="entry name" value="Nucleic acid-binding proteins"/>
    <property type="match status" value="1"/>
</dbReference>
<dbReference type="CDD" id="cd02798">
    <property type="entry name" value="tRNA_bind_CsaA"/>
    <property type="match status" value="1"/>
</dbReference>
<dbReference type="Pfam" id="PF01588">
    <property type="entry name" value="tRNA_bind"/>
    <property type="match status" value="1"/>
</dbReference>
<dbReference type="NCBIfam" id="NF007495">
    <property type="entry name" value="PRK10089.1-4"/>
    <property type="match status" value="1"/>
</dbReference>
<protein>
    <submittedName>
        <fullName evidence="5">tRNA-binding protein</fullName>
    </submittedName>
</protein>
<sequence length="112" mass="12374">MQQITWTDFEKVELCVGTITDVHDFPEAKKPAYKITADFGAETGIKKSSARITDLYTKQELLGKQIIGVVNFPPKQIGPFSSEFLCCGFYREDGFVVLAVPDKQTPNGAKLG</sequence>
<dbReference type="Proteomes" id="UP000178656">
    <property type="component" value="Unassembled WGS sequence"/>
</dbReference>
<dbReference type="NCBIfam" id="TIGR02222">
    <property type="entry name" value="chap_CsaA"/>
    <property type="match status" value="1"/>
</dbReference>
<evidence type="ECO:0000313" key="6">
    <source>
        <dbReference type="Proteomes" id="UP000178656"/>
    </source>
</evidence>
<dbReference type="GO" id="GO:0000049">
    <property type="term" value="F:tRNA binding"/>
    <property type="evidence" value="ECO:0007669"/>
    <property type="project" value="UniProtKB-UniRule"/>
</dbReference>
<feature type="domain" description="TRNA-binding" evidence="4">
    <location>
        <begin position="8"/>
        <end position="112"/>
    </location>
</feature>
<name>A0A1F5TCF2_9BACT</name>
<dbReference type="EMBL" id="MFGM01000031">
    <property type="protein sequence ID" value="OGF36647.1"/>
    <property type="molecule type" value="Genomic_DNA"/>
</dbReference>
<evidence type="ECO:0000256" key="1">
    <source>
        <dbReference type="ARBA" id="ARBA00022555"/>
    </source>
</evidence>
<dbReference type="AlphaFoldDB" id="A0A1F5TCF2"/>
<dbReference type="InterPro" id="IPR008231">
    <property type="entry name" value="CsaA"/>
</dbReference>
<comment type="caution">
    <text evidence="5">The sequence shown here is derived from an EMBL/GenBank/DDBJ whole genome shotgun (WGS) entry which is preliminary data.</text>
</comment>
<reference evidence="5 6" key="1">
    <citation type="journal article" date="2016" name="Nat. Commun.">
        <title>Thousands of microbial genomes shed light on interconnected biogeochemical processes in an aquifer system.</title>
        <authorList>
            <person name="Anantharaman K."/>
            <person name="Brown C.T."/>
            <person name="Hug L.A."/>
            <person name="Sharon I."/>
            <person name="Castelle C.J."/>
            <person name="Probst A.J."/>
            <person name="Thomas B.C."/>
            <person name="Singh A."/>
            <person name="Wilkins M.J."/>
            <person name="Karaoz U."/>
            <person name="Brodie E.L."/>
            <person name="Williams K.H."/>
            <person name="Hubbard S.S."/>
            <person name="Banfield J.F."/>
        </authorList>
    </citation>
    <scope>NUCLEOTIDE SEQUENCE [LARGE SCALE GENOMIC DNA]</scope>
</reference>
<dbReference type="FunFam" id="2.40.50.140:FF:000165">
    <property type="entry name" value="Chaperone CsaA"/>
    <property type="match status" value="1"/>
</dbReference>
<evidence type="ECO:0000313" key="5">
    <source>
        <dbReference type="EMBL" id="OGF36647.1"/>
    </source>
</evidence>